<dbReference type="Proteomes" id="UP000242515">
    <property type="component" value="Unassembled WGS sequence"/>
</dbReference>
<dbReference type="Pfam" id="PF05936">
    <property type="entry name" value="T6SS_VasE"/>
    <property type="match status" value="1"/>
</dbReference>
<dbReference type="EMBL" id="FOGC01000006">
    <property type="protein sequence ID" value="SEQ76658.1"/>
    <property type="molecule type" value="Genomic_DNA"/>
</dbReference>
<evidence type="ECO:0000313" key="1">
    <source>
        <dbReference type="EMBL" id="SEQ76658.1"/>
    </source>
</evidence>
<keyword evidence="2" id="KW-1185">Reference proteome</keyword>
<dbReference type="PANTHER" id="PTHR35566">
    <property type="entry name" value="BLR3599 PROTEIN"/>
    <property type="match status" value="1"/>
</dbReference>
<dbReference type="OrthoDB" id="9775333at2"/>
<protein>
    <submittedName>
        <fullName evidence="1">Type VI secretion system protein ImpJ</fullName>
    </submittedName>
</protein>
<dbReference type="AlphaFoldDB" id="A0A1H9IQ26"/>
<sequence length="449" mass="51797">MKTNKVVWSEGLFLRPQLFQQQERYFEHYIHQRASILTPYHWGFSQLTVDRKALDYGKLVINSARGIFPDGMPFAFPEECSPPKPLTLLPQHCGQQLYIALSLAVPGHDETLLSTARDTSLARFEAKEHLVHDSNAIHREPRHLLLAQLSLRLLPESELNDTWIGIPCAKLKHIESDGRAIIYEEEFIPPVIDCRTSAMLISWVHHISGQLKHRAEAFARPLTEQGHSDSLAVRIEEYLLLQICNRYQARLDYWLQRPLVHPEVYFCELASLQAELATYLCRQRRPPPEGFSYQHKELVETFRPLIDDISQQLNLLLSKAGECFDFQRQSNGIWVTTNPDLRLEEYQAIIVAVKAAVPQQQITQHFIQQSKVSAPRQIQDLVRSHLPGVTLQLLTAPPRQLAHHAGTYYFELVKSGRDWQNILDEQAVALHIAGRFTELRLRLWGLRDR</sequence>
<proteinExistence type="predicted"/>
<reference evidence="2" key="1">
    <citation type="submission" date="2016-10" db="EMBL/GenBank/DDBJ databases">
        <authorList>
            <person name="Varghese N."/>
            <person name="Submissions S."/>
        </authorList>
    </citation>
    <scope>NUCLEOTIDE SEQUENCE [LARGE SCALE GENOMIC DNA]</scope>
    <source>
        <strain evidence="2">8N4</strain>
    </source>
</reference>
<organism evidence="1 2">
    <name type="scientific">Rosenbergiella nectarea</name>
    <dbReference type="NCBI Taxonomy" id="988801"/>
    <lineage>
        <taxon>Bacteria</taxon>
        <taxon>Pseudomonadati</taxon>
        <taxon>Pseudomonadota</taxon>
        <taxon>Gammaproteobacteria</taxon>
        <taxon>Enterobacterales</taxon>
        <taxon>Erwiniaceae</taxon>
        <taxon>Rosenbergiella</taxon>
    </lineage>
</organism>
<dbReference type="STRING" id="988801.SAMN05216522_106141"/>
<evidence type="ECO:0000313" key="2">
    <source>
        <dbReference type="Proteomes" id="UP000242515"/>
    </source>
</evidence>
<dbReference type="PANTHER" id="PTHR35566:SF6">
    <property type="entry name" value="CYTOPLASMIC PROTEIN"/>
    <property type="match status" value="1"/>
</dbReference>
<dbReference type="NCBIfam" id="TIGR03353">
    <property type="entry name" value="VI_chp_4"/>
    <property type="match status" value="1"/>
</dbReference>
<dbReference type="InterPro" id="IPR010263">
    <property type="entry name" value="T6SS_TssK"/>
</dbReference>
<gene>
    <name evidence="1" type="ORF">SAMN05216522_106141</name>
</gene>
<accession>A0A1H9IQ26</accession>
<name>A0A1H9IQ26_9GAMM</name>
<dbReference type="RefSeq" id="WP_092675776.1">
    <property type="nucleotide sequence ID" value="NZ_FOGC01000006.1"/>
</dbReference>